<accession>A0ABT9YEG4</accession>
<evidence type="ECO:0000313" key="2">
    <source>
        <dbReference type="Proteomes" id="UP001225034"/>
    </source>
</evidence>
<dbReference type="Proteomes" id="UP001225034">
    <property type="component" value="Unassembled WGS sequence"/>
</dbReference>
<keyword evidence="2" id="KW-1185">Reference proteome</keyword>
<name>A0ABT9YEG4_9BACI</name>
<gene>
    <name evidence="1" type="ORF">J2S05_000782</name>
</gene>
<dbReference type="EMBL" id="JAUSUA010000001">
    <property type="protein sequence ID" value="MDQ0206008.1"/>
    <property type="molecule type" value="Genomic_DNA"/>
</dbReference>
<proteinExistence type="predicted"/>
<reference evidence="1 2" key="1">
    <citation type="submission" date="2023-07" db="EMBL/GenBank/DDBJ databases">
        <title>Genomic Encyclopedia of Type Strains, Phase IV (KMG-IV): sequencing the most valuable type-strain genomes for metagenomic binning, comparative biology and taxonomic classification.</title>
        <authorList>
            <person name="Goeker M."/>
        </authorList>
    </citation>
    <scope>NUCLEOTIDE SEQUENCE [LARGE SCALE GENOMIC DNA]</scope>
    <source>
        <strain evidence="1 2">DSM 19154</strain>
    </source>
</reference>
<comment type="caution">
    <text evidence="1">The sequence shown here is derived from an EMBL/GenBank/DDBJ whole genome shotgun (WGS) entry which is preliminary data.</text>
</comment>
<evidence type="ECO:0000313" key="1">
    <source>
        <dbReference type="EMBL" id="MDQ0206008.1"/>
    </source>
</evidence>
<sequence length="51" mass="6206">MAVIIGFFLFFIVLMLAIIQLVRASHYKKEKQIEQLIDRKLEEERERRKSQ</sequence>
<dbReference type="RefSeq" id="WP_306980099.1">
    <property type="nucleotide sequence ID" value="NZ_JAUSUA010000001.1"/>
</dbReference>
<protein>
    <submittedName>
        <fullName evidence="1">Membrane protein</fullName>
    </submittedName>
</protein>
<organism evidence="1 2">
    <name type="scientific">Alkalicoccobacillus murimartini</name>
    <dbReference type="NCBI Taxonomy" id="171685"/>
    <lineage>
        <taxon>Bacteria</taxon>
        <taxon>Bacillati</taxon>
        <taxon>Bacillota</taxon>
        <taxon>Bacilli</taxon>
        <taxon>Bacillales</taxon>
        <taxon>Bacillaceae</taxon>
        <taxon>Alkalicoccobacillus</taxon>
    </lineage>
</organism>